<accession>A0A2S1GMS8</accession>
<dbReference type="RefSeq" id="YP_009800597.1">
    <property type="nucleotide sequence ID" value="NC_047956.1"/>
</dbReference>
<sequence>MRKVAELAGLCGDSAKVYRDSEWQEWRVKFFAGGVYQPDSDYHTTDKQDALDTGNAWLIKQDDDRRN</sequence>
<evidence type="ECO:0000313" key="2">
    <source>
        <dbReference type="Proteomes" id="UP000247252"/>
    </source>
</evidence>
<name>A0A2S1GMS8_9CAUD</name>
<reference evidence="1 2" key="1">
    <citation type="submission" date="2018-03" db="EMBL/GenBank/DDBJ databases">
        <title>Phage therapy in agriculture - a green tech approach to combat plant pathogenic bacteria.</title>
        <authorList>
            <person name="Carstens A.B."/>
            <person name="Djurhuus A.M."/>
            <person name="Hansen L.H."/>
        </authorList>
    </citation>
    <scope>NUCLEOTIDE SEQUENCE [LARGE SCALE GENOMIC DNA]</scope>
</reference>
<evidence type="ECO:0000313" key="1">
    <source>
        <dbReference type="EMBL" id="AWD90679.1"/>
    </source>
</evidence>
<proteinExistence type="predicted"/>
<protein>
    <submittedName>
        <fullName evidence="1">Uncharacterized protein</fullName>
    </submittedName>
</protein>
<keyword evidence="2" id="KW-1185">Reference proteome</keyword>
<dbReference type="EMBL" id="MH113814">
    <property type="protein sequence ID" value="AWD90679.1"/>
    <property type="molecule type" value="Genomic_DNA"/>
</dbReference>
<dbReference type="GeneID" id="54991098"/>
<organism evidence="1 2">
    <name type="scientific">Pseudomonas phage Achelous</name>
    <dbReference type="NCBI Taxonomy" id="2163982"/>
    <lineage>
        <taxon>Viruses</taxon>
        <taxon>Duplodnaviria</taxon>
        <taxon>Heunggongvirae</taxon>
        <taxon>Uroviricota</taxon>
        <taxon>Caudoviricetes</taxon>
        <taxon>Autographivirales</taxon>
        <taxon>Autosignataviridae</taxon>
        <taxon>Colwellvirinae</taxon>
        <taxon>Nerthusvirus</taxon>
        <taxon>Nerthusvirus achelous</taxon>
        <taxon>Uliginvirus achelous</taxon>
    </lineage>
</organism>
<dbReference type="Proteomes" id="UP000247252">
    <property type="component" value="Segment"/>
</dbReference>
<dbReference type="KEGG" id="vg:54991098"/>